<feature type="compositionally biased region" description="Low complexity" evidence="1">
    <location>
        <begin position="704"/>
        <end position="715"/>
    </location>
</feature>
<feature type="region of interest" description="Disordered" evidence="1">
    <location>
        <begin position="211"/>
        <end position="267"/>
    </location>
</feature>
<feature type="compositionally biased region" description="Basic and acidic residues" evidence="1">
    <location>
        <begin position="550"/>
        <end position="575"/>
    </location>
</feature>
<feature type="compositionally biased region" description="Polar residues" evidence="1">
    <location>
        <begin position="346"/>
        <end position="370"/>
    </location>
</feature>
<dbReference type="AlphaFoldDB" id="A0A1L9SR35"/>
<evidence type="ECO:0000313" key="3">
    <source>
        <dbReference type="Proteomes" id="UP000184188"/>
    </source>
</evidence>
<evidence type="ECO:0000256" key="1">
    <source>
        <dbReference type="SAM" id="MobiDB-lite"/>
    </source>
</evidence>
<reference evidence="3" key="1">
    <citation type="journal article" date="2017" name="Genome Biol.">
        <title>Comparative genomics reveals high biological diversity and specific adaptations in the industrially and medically important fungal genus Aspergillus.</title>
        <authorList>
            <person name="de Vries R.P."/>
            <person name="Riley R."/>
            <person name="Wiebenga A."/>
            <person name="Aguilar-Osorio G."/>
            <person name="Amillis S."/>
            <person name="Uchima C.A."/>
            <person name="Anderluh G."/>
            <person name="Asadollahi M."/>
            <person name="Askin M."/>
            <person name="Barry K."/>
            <person name="Battaglia E."/>
            <person name="Bayram O."/>
            <person name="Benocci T."/>
            <person name="Braus-Stromeyer S.A."/>
            <person name="Caldana C."/>
            <person name="Canovas D."/>
            <person name="Cerqueira G.C."/>
            <person name="Chen F."/>
            <person name="Chen W."/>
            <person name="Choi C."/>
            <person name="Clum A."/>
            <person name="Dos Santos R.A."/>
            <person name="Damasio A.R."/>
            <person name="Diallinas G."/>
            <person name="Emri T."/>
            <person name="Fekete E."/>
            <person name="Flipphi M."/>
            <person name="Freyberg S."/>
            <person name="Gallo A."/>
            <person name="Gournas C."/>
            <person name="Habgood R."/>
            <person name="Hainaut M."/>
            <person name="Harispe M.L."/>
            <person name="Henrissat B."/>
            <person name="Hilden K.S."/>
            <person name="Hope R."/>
            <person name="Hossain A."/>
            <person name="Karabika E."/>
            <person name="Karaffa L."/>
            <person name="Karanyi Z."/>
            <person name="Krasevec N."/>
            <person name="Kuo A."/>
            <person name="Kusch H."/>
            <person name="LaButti K."/>
            <person name="Lagendijk E.L."/>
            <person name="Lapidus A."/>
            <person name="Levasseur A."/>
            <person name="Lindquist E."/>
            <person name="Lipzen A."/>
            <person name="Logrieco A.F."/>
            <person name="MacCabe A."/>
            <person name="Maekelae M.R."/>
            <person name="Malavazi I."/>
            <person name="Melin P."/>
            <person name="Meyer V."/>
            <person name="Mielnichuk N."/>
            <person name="Miskei M."/>
            <person name="Molnar A.P."/>
            <person name="Mule G."/>
            <person name="Ngan C.Y."/>
            <person name="Orejas M."/>
            <person name="Orosz E."/>
            <person name="Ouedraogo J.P."/>
            <person name="Overkamp K.M."/>
            <person name="Park H.-S."/>
            <person name="Perrone G."/>
            <person name="Piumi F."/>
            <person name="Punt P.J."/>
            <person name="Ram A.F."/>
            <person name="Ramon A."/>
            <person name="Rauscher S."/>
            <person name="Record E."/>
            <person name="Riano-Pachon D.M."/>
            <person name="Robert V."/>
            <person name="Roehrig J."/>
            <person name="Ruller R."/>
            <person name="Salamov A."/>
            <person name="Salih N.S."/>
            <person name="Samson R.A."/>
            <person name="Sandor E."/>
            <person name="Sanguinetti M."/>
            <person name="Schuetze T."/>
            <person name="Sepcic K."/>
            <person name="Shelest E."/>
            <person name="Sherlock G."/>
            <person name="Sophianopoulou V."/>
            <person name="Squina F.M."/>
            <person name="Sun H."/>
            <person name="Susca A."/>
            <person name="Todd R.B."/>
            <person name="Tsang A."/>
            <person name="Unkles S.E."/>
            <person name="van de Wiele N."/>
            <person name="van Rossen-Uffink D."/>
            <person name="Oliveira J.V."/>
            <person name="Vesth T.C."/>
            <person name="Visser J."/>
            <person name="Yu J.-H."/>
            <person name="Zhou M."/>
            <person name="Andersen M.R."/>
            <person name="Archer D.B."/>
            <person name="Baker S.E."/>
            <person name="Benoit I."/>
            <person name="Brakhage A.A."/>
            <person name="Braus G.H."/>
            <person name="Fischer R."/>
            <person name="Frisvad J.C."/>
            <person name="Goldman G.H."/>
            <person name="Houbraken J."/>
            <person name="Oakley B."/>
            <person name="Pocsi I."/>
            <person name="Scazzocchio C."/>
            <person name="Seiboth B."/>
            <person name="vanKuyk P.A."/>
            <person name="Wortman J."/>
            <person name="Dyer P.S."/>
            <person name="Grigoriev I.V."/>
        </authorList>
    </citation>
    <scope>NUCLEOTIDE SEQUENCE [LARGE SCALE GENOMIC DNA]</scope>
    <source>
        <strain evidence="3">CBS 506.65</strain>
    </source>
</reference>
<feature type="compositionally biased region" description="Low complexity" evidence="1">
    <location>
        <begin position="293"/>
        <end position="319"/>
    </location>
</feature>
<feature type="compositionally biased region" description="Low complexity" evidence="1">
    <location>
        <begin position="469"/>
        <end position="482"/>
    </location>
</feature>
<protein>
    <submittedName>
        <fullName evidence="2">Uncharacterized protein</fullName>
    </submittedName>
</protein>
<feature type="compositionally biased region" description="Low complexity" evidence="1">
    <location>
        <begin position="807"/>
        <end position="816"/>
    </location>
</feature>
<organism evidence="2 3">
    <name type="scientific">Penicilliopsis zonata CBS 506.65</name>
    <dbReference type="NCBI Taxonomy" id="1073090"/>
    <lineage>
        <taxon>Eukaryota</taxon>
        <taxon>Fungi</taxon>
        <taxon>Dikarya</taxon>
        <taxon>Ascomycota</taxon>
        <taxon>Pezizomycotina</taxon>
        <taxon>Eurotiomycetes</taxon>
        <taxon>Eurotiomycetidae</taxon>
        <taxon>Eurotiales</taxon>
        <taxon>Aspergillaceae</taxon>
        <taxon>Penicilliopsis</taxon>
    </lineage>
</organism>
<feature type="region of interest" description="Disordered" evidence="1">
    <location>
        <begin position="293"/>
        <end position="404"/>
    </location>
</feature>
<feature type="region of interest" description="Disordered" evidence="1">
    <location>
        <begin position="699"/>
        <end position="729"/>
    </location>
</feature>
<feature type="compositionally biased region" description="Low complexity" evidence="1">
    <location>
        <begin position="56"/>
        <end position="67"/>
    </location>
</feature>
<feature type="region of interest" description="Disordered" evidence="1">
    <location>
        <begin position="768"/>
        <end position="816"/>
    </location>
</feature>
<keyword evidence="3" id="KW-1185">Reference proteome</keyword>
<feature type="compositionally biased region" description="Polar residues" evidence="1">
    <location>
        <begin position="138"/>
        <end position="169"/>
    </location>
</feature>
<feature type="compositionally biased region" description="Low complexity" evidence="1">
    <location>
        <begin position="181"/>
        <end position="197"/>
    </location>
</feature>
<accession>A0A1L9SR35</accession>
<evidence type="ECO:0000313" key="2">
    <source>
        <dbReference type="EMBL" id="OJJ49680.1"/>
    </source>
</evidence>
<feature type="compositionally biased region" description="Polar residues" evidence="1">
    <location>
        <begin position="68"/>
        <end position="86"/>
    </location>
</feature>
<feature type="compositionally biased region" description="Polar residues" evidence="1">
    <location>
        <begin position="384"/>
        <end position="399"/>
    </location>
</feature>
<feature type="region of interest" description="Disordered" evidence="1">
    <location>
        <begin position="1"/>
        <end position="88"/>
    </location>
</feature>
<dbReference type="STRING" id="1073090.A0A1L9SR35"/>
<dbReference type="EMBL" id="KV878337">
    <property type="protein sequence ID" value="OJJ49680.1"/>
    <property type="molecule type" value="Genomic_DNA"/>
</dbReference>
<dbReference type="VEuPathDB" id="FungiDB:ASPZODRAFT_128181"/>
<feature type="region of interest" description="Disordered" evidence="1">
    <location>
        <begin position="448"/>
        <end position="484"/>
    </location>
</feature>
<dbReference type="Proteomes" id="UP000184188">
    <property type="component" value="Unassembled WGS sequence"/>
</dbReference>
<dbReference type="OrthoDB" id="3438840at2759"/>
<feature type="region of interest" description="Disordered" evidence="1">
    <location>
        <begin position="649"/>
        <end position="674"/>
    </location>
</feature>
<feature type="compositionally biased region" description="Low complexity" evidence="1">
    <location>
        <begin position="371"/>
        <end position="383"/>
    </location>
</feature>
<feature type="compositionally biased region" description="Basic and acidic residues" evidence="1">
    <location>
        <begin position="171"/>
        <end position="180"/>
    </location>
</feature>
<sequence>MSLAGLRHPASGDESHGHHQHFAVVPPSPTLTNPDMILPFDDGERESSTPSPPFQLPSLSSHLQSLHAPNNSYNHNNTLHHSQSESGVDGTQIGVAISDSGRLQQQQQQQKRGFQRHWMHESIDASRRLSDIGEEDTTSPSHNHNPTTTRYLEPRNQAQGLSGSPTLREQLSMKESREAEGWSSSSSSTISGGSDASSKWVAVKNTGRLEGVAPATSEKQANTHVRKSSVPRNNDGAGAVEQPGAELARTRAVSAPGEGPGEDLSSTILSSEAERILENAKKRLTLMEGNLSRARSSVRLSPSLSPTPSSPSSSSPLGLHQPAGGLYQSISRTDRKSSVLRPRPTHVTTQDAINSLNNRHSRVQSEINLPSASQSSMQSTQATHLSRSVSAMGSTSLSHLRSDERSFRYDPSRAYLTHRASTSSIRPPSAMEGQISYLEEGVTSDLPKGLGILTEPENGSVALSGKSTPSAAASAAANNPPARAQSQLQVRDLQDQMKGLHIKISTLKVKTQEDNLRRRSLQSLRGTSPFTAADQWYTNSMEYRDSMSEFHTHSEQLKREEGSSKPQAEHDKNSFVERSSTSSGSKRTSTPINTARNTPRAPSATGLTHFDDGKSTVESLYEDAEEGDYAYDGSDGSIDREALEKILQEPYEDEDLSDSLEAFPPVPHSLDATPHEEREDAFDYEHFILHSALGSYSRAKLRRSSQSSTGSTETTRPAHTGRHSRADSVASLSTVATFATAMEGDDDDDDLDSVLYWDRKFTAELRSQQRYVEPDAHRKKNDPTSPSETTPRLAWKQAGSRHANGFSSSSGPPTSQSLATSFVSMVRAGSHSKSGTALNQDDAQVLEQLFQSLGNVCMELQAITVAPDHDPKAVRVLRRRLDAARRVLDGELDA</sequence>
<gene>
    <name evidence="2" type="ORF">ASPZODRAFT_128181</name>
</gene>
<name>A0A1L9SR35_9EURO</name>
<feature type="compositionally biased region" description="Low complexity" evidence="1">
    <location>
        <begin position="578"/>
        <end position="590"/>
    </location>
</feature>
<feature type="region of interest" description="Disordered" evidence="1">
    <location>
        <begin position="550"/>
        <end position="613"/>
    </location>
</feature>
<feature type="region of interest" description="Disordered" evidence="1">
    <location>
        <begin position="131"/>
        <end position="197"/>
    </location>
</feature>
<proteinExistence type="predicted"/>
<dbReference type="GeneID" id="34608411"/>
<dbReference type="RefSeq" id="XP_022584190.1">
    <property type="nucleotide sequence ID" value="XM_022721946.1"/>
</dbReference>